<evidence type="ECO:0000259" key="1">
    <source>
        <dbReference type="Pfam" id="PF00117"/>
    </source>
</evidence>
<reference evidence="2 3" key="1">
    <citation type="journal article" date="2014" name="PLoS Genet.">
        <title>Phylogenetically driven sequencing of extremely halophilic archaea reveals strategies for static and dynamic osmo-response.</title>
        <authorList>
            <person name="Becker E.A."/>
            <person name="Seitzer P.M."/>
            <person name="Tritt A."/>
            <person name="Larsen D."/>
            <person name="Krusor M."/>
            <person name="Yao A.I."/>
            <person name="Wu D."/>
            <person name="Madern D."/>
            <person name="Eisen J.A."/>
            <person name="Darling A.E."/>
            <person name="Facciotti M.T."/>
        </authorList>
    </citation>
    <scope>NUCLEOTIDE SEQUENCE [LARGE SCALE GENOMIC DNA]</scope>
    <source>
        <strain evidence="2 3">GA33</strain>
    </source>
</reference>
<dbReference type="AlphaFoldDB" id="L9W6Y3"/>
<organism evidence="2 3">
    <name type="scientific">Natronorubrum tibetense GA33</name>
    <dbReference type="NCBI Taxonomy" id="1114856"/>
    <lineage>
        <taxon>Archaea</taxon>
        <taxon>Methanobacteriati</taxon>
        <taxon>Methanobacteriota</taxon>
        <taxon>Stenosarchaea group</taxon>
        <taxon>Halobacteria</taxon>
        <taxon>Halobacteriales</taxon>
        <taxon>Natrialbaceae</taxon>
        <taxon>Natronorubrum</taxon>
    </lineage>
</organism>
<dbReference type="GO" id="GO:0005829">
    <property type="term" value="C:cytosol"/>
    <property type="evidence" value="ECO:0007669"/>
    <property type="project" value="TreeGrafter"/>
</dbReference>
<dbReference type="Gene3D" id="3.40.50.880">
    <property type="match status" value="1"/>
</dbReference>
<sequence>MDSPTIVVVRNEVDPDAEYHCDALAGFVSSAAPGTREIDYPAGERPDLERADGVVLTGSTAGVYEVDERPWIADQQRLVRELIDRELPTLGVCFGHQIANAALGGTVEHVGTTARPVDADLADDPLFDDVSSVVPVTHGDVVTEVGDDMAVVASADYYHAFATRHRTAPLWTIQFHPEFTADLRDRLVADFDWADDDHGFEDVNATRVVENFASMVADSSE</sequence>
<dbReference type="EMBL" id="AOHW01000014">
    <property type="protein sequence ID" value="ELY44088.1"/>
    <property type="molecule type" value="Genomic_DNA"/>
</dbReference>
<dbReference type="RefSeq" id="WP_006088704.1">
    <property type="nucleotide sequence ID" value="NZ_AOHW01000014.1"/>
</dbReference>
<dbReference type="eggNOG" id="arCOG00090">
    <property type="taxonomic scope" value="Archaea"/>
</dbReference>
<dbReference type="InterPro" id="IPR029062">
    <property type="entry name" value="Class_I_gatase-like"/>
</dbReference>
<keyword evidence="2" id="KW-0808">Transferase</keyword>
<accession>L9W6Y3</accession>
<dbReference type="PANTHER" id="PTHR42695:SF5">
    <property type="entry name" value="GLUTAMINE AMIDOTRANSFERASE YLR126C-RELATED"/>
    <property type="match status" value="1"/>
</dbReference>
<dbReference type="OrthoDB" id="3321at2157"/>
<feature type="domain" description="Glutamine amidotransferase" evidence="1">
    <location>
        <begin position="48"/>
        <end position="185"/>
    </location>
</feature>
<dbReference type="CDD" id="cd01741">
    <property type="entry name" value="GATase1_1"/>
    <property type="match status" value="1"/>
</dbReference>
<dbReference type="InterPro" id="IPR017926">
    <property type="entry name" value="GATASE"/>
</dbReference>
<keyword evidence="2" id="KW-0315">Glutamine amidotransferase</keyword>
<gene>
    <name evidence="2" type="ORF">C496_04730</name>
</gene>
<dbReference type="PROSITE" id="PS51273">
    <property type="entry name" value="GATASE_TYPE_1"/>
    <property type="match status" value="1"/>
</dbReference>
<evidence type="ECO:0000313" key="2">
    <source>
        <dbReference type="EMBL" id="ELY44088.1"/>
    </source>
</evidence>
<dbReference type="PATRIC" id="fig|1114856.3.peg.980"/>
<proteinExistence type="predicted"/>
<dbReference type="STRING" id="1114856.GCA_000383975_01366"/>
<name>L9W6Y3_9EURY</name>
<evidence type="ECO:0000313" key="3">
    <source>
        <dbReference type="Proteomes" id="UP000011599"/>
    </source>
</evidence>
<dbReference type="SUPFAM" id="SSF52317">
    <property type="entry name" value="Class I glutamine amidotransferase-like"/>
    <property type="match status" value="1"/>
</dbReference>
<dbReference type="Proteomes" id="UP000011599">
    <property type="component" value="Unassembled WGS sequence"/>
</dbReference>
<comment type="caution">
    <text evidence="2">The sequence shown here is derived from an EMBL/GenBank/DDBJ whole genome shotgun (WGS) entry which is preliminary data.</text>
</comment>
<dbReference type="Pfam" id="PF00117">
    <property type="entry name" value="GATase"/>
    <property type="match status" value="1"/>
</dbReference>
<dbReference type="GO" id="GO:0016740">
    <property type="term" value="F:transferase activity"/>
    <property type="evidence" value="ECO:0007669"/>
    <property type="project" value="UniProtKB-KW"/>
</dbReference>
<protein>
    <submittedName>
        <fullName evidence="2">Glutamine amidotransferase</fullName>
    </submittedName>
</protein>
<keyword evidence="3" id="KW-1185">Reference proteome</keyword>
<dbReference type="PANTHER" id="PTHR42695">
    <property type="entry name" value="GLUTAMINE AMIDOTRANSFERASE YLR126C-RELATED"/>
    <property type="match status" value="1"/>
</dbReference>
<dbReference type="InterPro" id="IPR044992">
    <property type="entry name" value="ChyE-like"/>
</dbReference>